<sequence>MEDIKIVEPRQEKESLQAVVKIEEWLFLILLGMIPVINLIAFLYLSFSRKINVNKRNFARAVLIYLIIILILVILTTILL</sequence>
<proteinExistence type="predicted"/>
<keyword evidence="1" id="KW-0812">Transmembrane</keyword>
<dbReference type="AlphaFoldDB" id="A0A9Q9CG80"/>
<organism evidence="3 5">
    <name type="scientific">Turicibacter bilis</name>
    <dbReference type="NCBI Taxonomy" id="2735723"/>
    <lineage>
        <taxon>Bacteria</taxon>
        <taxon>Bacillati</taxon>
        <taxon>Bacillota</taxon>
        <taxon>Erysipelotrichia</taxon>
        <taxon>Erysipelotrichales</taxon>
        <taxon>Turicibacteraceae</taxon>
        <taxon>Turicibacter</taxon>
    </lineage>
</organism>
<reference evidence="3 4" key="1">
    <citation type="submission" date="2021-03" db="EMBL/GenBank/DDBJ databases">
        <title>Comparative Genomics and Metabolomics in the genus Turicibacter.</title>
        <authorList>
            <person name="Maki J."/>
            <person name="Looft T."/>
        </authorList>
    </citation>
    <scope>NUCLEOTIDE SEQUENCE</scope>
    <source>
        <strain evidence="3">ISU324</strain>
        <strain evidence="2 4">MMM721</strain>
    </source>
</reference>
<dbReference type="Proteomes" id="UP001058072">
    <property type="component" value="Chromosome"/>
</dbReference>
<keyword evidence="1" id="KW-0472">Membrane</keyword>
<evidence type="ECO:0000313" key="5">
    <source>
        <dbReference type="Proteomes" id="UP001058072"/>
    </source>
</evidence>
<dbReference type="EMBL" id="CP071250">
    <property type="protein sequence ID" value="UUF08070.1"/>
    <property type="molecule type" value="Genomic_DNA"/>
</dbReference>
<evidence type="ECO:0000256" key="1">
    <source>
        <dbReference type="SAM" id="Phobius"/>
    </source>
</evidence>
<protein>
    <submittedName>
        <fullName evidence="3">Uncharacterized protein</fullName>
    </submittedName>
</protein>
<dbReference type="EMBL" id="CP071249">
    <property type="protein sequence ID" value="UUF06846.1"/>
    <property type="molecule type" value="Genomic_DNA"/>
</dbReference>
<dbReference type="Proteomes" id="UP001058016">
    <property type="component" value="Chromosome"/>
</dbReference>
<feature type="transmembrane region" description="Helical" evidence="1">
    <location>
        <begin position="58"/>
        <end position="79"/>
    </location>
</feature>
<accession>A0A9Q9CG80</accession>
<evidence type="ECO:0000313" key="3">
    <source>
        <dbReference type="EMBL" id="UUF08070.1"/>
    </source>
</evidence>
<gene>
    <name evidence="2" type="ORF">J0J69_04490</name>
    <name evidence="3" type="ORF">J0J70_10670</name>
</gene>
<keyword evidence="4" id="KW-1185">Reference proteome</keyword>
<evidence type="ECO:0000313" key="4">
    <source>
        <dbReference type="Proteomes" id="UP001058016"/>
    </source>
</evidence>
<evidence type="ECO:0000313" key="2">
    <source>
        <dbReference type="EMBL" id="UUF06846.1"/>
    </source>
</evidence>
<name>A0A9Q9CG80_9FIRM</name>
<keyword evidence="1" id="KW-1133">Transmembrane helix</keyword>
<feature type="transmembrane region" description="Helical" evidence="1">
    <location>
        <begin position="25"/>
        <end position="46"/>
    </location>
</feature>